<feature type="transmembrane region" description="Helical" evidence="1">
    <location>
        <begin position="20"/>
        <end position="46"/>
    </location>
</feature>
<dbReference type="EMBL" id="NCQP01000007">
    <property type="protein sequence ID" value="OWJ53914.1"/>
    <property type="molecule type" value="Genomic_DNA"/>
</dbReference>
<dbReference type="AlphaFoldDB" id="A0A211YLV5"/>
<evidence type="ECO:0000313" key="3">
    <source>
        <dbReference type="Proteomes" id="UP000196694"/>
    </source>
</evidence>
<proteinExistence type="predicted"/>
<comment type="caution">
    <text evidence="2">The sequence shown here is derived from an EMBL/GenBank/DDBJ whole genome shotgun (WGS) entry which is preliminary data.</text>
</comment>
<feature type="transmembrane region" description="Helical" evidence="1">
    <location>
        <begin position="67"/>
        <end position="96"/>
    </location>
</feature>
<keyword evidence="1" id="KW-1133">Transmembrane helix</keyword>
<keyword evidence="1" id="KW-0472">Membrane</keyword>
<gene>
    <name evidence="2" type="ORF">Pdsh_08470</name>
</gene>
<reference evidence="2 3" key="1">
    <citation type="submission" date="2017-05" db="EMBL/GenBank/DDBJ databases">
        <title>The draft genome of the hyperthermophilic archaeon 'Pyrodictium delaneyi strain Hulk', an iron and nitrate reducer, reveals the capacity for sulfate reduction.</title>
        <authorList>
            <person name="Demey L.M."/>
            <person name="Miller C."/>
            <person name="Manzella M."/>
            <person name="Reguera G."/>
            <person name="Kashefi K."/>
        </authorList>
    </citation>
    <scope>NUCLEOTIDE SEQUENCE [LARGE SCALE GENOMIC DNA]</scope>
    <source>
        <strain evidence="2 3">Hulk</strain>
    </source>
</reference>
<evidence type="ECO:0000256" key="1">
    <source>
        <dbReference type="SAM" id="Phobius"/>
    </source>
</evidence>
<sequence>MTVSMISNTSLLSFTTNYGFIVLLIAALAPLVYVGIYGSAGYRFVYSTIARLLKVIPQASMLDHPSPLVGLAAAILHTGVILAVIAHLVLFAAQWNGGLYQLTPSIVQTVLYAKKTAAIMIVSSASILAATRLYTGVRFGLFSWKHACLLAGDLLLIALAASGLLIKAGINYVIAHVILGYVAIAYFLIAFFTEHRLYSRVLAEKRILEV</sequence>
<keyword evidence="3" id="KW-1185">Reference proteome</keyword>
<feature type="transmembrane region" description="Helical" evidence="1">
    <location>
        <begin position="172"/>
        <end position="192"/>
    </location>
</feature>
<evidence type="ECO:0000313" key="2">
    <source>
        <dbReference type="EMBL" id="OWJ53914.1"/>
    </source>
</evidence>
<protein>
    <submittedName>
        <fullName evidence="2">Uncharacterized protein</fullName>
    </submittedName>
</protein>
<keyword evidence="1" id="KW-0812">Transmembrane</keyword>
<organism evidence="2 3">
    <name type="scientific">Pyrodictium delaneyi</name>
    <dbReference type="NCBI Taxonomy" id="1273541"/>
    <lineage>
        <taxon>Archaea</taxon>
        <taxon>Thermoproteota</taxon>
        <taxon>Thermoprotei</taxon>
        <taxon>Desulfurococcales</taxon>
        <taxon>Pyrodictiaceae</taxon>
        <taxon>Pyrodictium</taxon>
    </lineage>
</organism>
<dbReference type="Proteomes" id="UP000196694">
    <property type="component" value="Unassembled WGS sequence"/>
</dbReference>
<feature type="transmembrane region" description="Helical" evidence="1">
    <location>
        <begin position="116"/>
        <end position="135"/>
    </location>
</feature>
<accession>A0A211YLV5</accession>
<feature type="transmembrane region" description="Helical" evidence="1">
    <location>
        <begin position="147"/>
        <end position="166"/>
    </location>
</feature>
<name>A0A211YLV5_9CREN</name>